<dbReference type="RefSeq" id="WP_309204271.1">
    <property type="nucleotide sequence ID" value="NZ_CP133548.1"/>
</dbReference>
<organism evidence="2 3">
    <name type="scientific">Pleionea litopenaei</name>
    <dbReference type="NCBI Taxonomy" id="3070815"/>
    <lineage>
        <taxon>Bacteria</taxon>
        <taxon>Pseudomonadati</taxon>
        <taxon>Pseudomonadota</taxon>
        <taxon>Gammaproteobacteria</taxon>
        <taxon>Oceanospirillales</taxon>
        <taxon>Pleioneaceae</taxon>
        <taxon>Pleionea</taxon>
    </lineage>
</organism>
<evidence type="ECO:0000313" key="3">
    <source>
        <dbReference type="Proteomes" id="UP001239782"/>
    </source>
</evidence>
<dbReference type="EMBL" id="CP133548">
    <property type="protein sequence ID" value="WMS89033.1"/>
    <property type="molecule type" value="Genomic_DNA"/>
</dbReference>
<dbReference type="InterPro" id="IPR056078">
    <property type="entry name" value="DUF7661"/>
</dbReference>
<dbReference type="AlphaFoldDB" id="A0AA51X885"/>
<dbReference type="Proteomes" id="UP001239782">
    <property type="component" value="Chromosome"/>
</dbReference>
<keyword evidence="3" id="KW-1185">Reference proteome</keyword>
<feature type="domain" description="DUF7661" evidence="1">
    <location>
        <begin position="3"/>
        <end position="71"/>
    </location>
</feature>
<reference evidence="2 3" key="1">
    <citation type="submission" date="2023-08" db="EMBL/GenBank/DDBJ databases">
        <title>Pleionea litopenaei sp. nov., isolated from stomach of juvenile Litopenaeus vannamei.</title>
        <authorList>
            <person name="Rho A.M."/>
            <person name="Hwang C.Y."/>
        </authorList>
    </citation>
    <scope>NUCLEOTIDE SEQUENCE [LARGE SCALE GENOMIC DNA]</scope>
    <source>
        <strain evidence="2 3">HL-JVS1</strain>
    </source>
</reference>
<sequence>MEIEFNVFGKKMVVQRNSEEWRLFLDSGTGVRTRVTDIVIPNDLSEGELVTFLDDMYHEHASEKYPEVVEVKEQ</sequence>
<proteinExistence type="predicted"/>
<dbReference type="KEGG" id="plei:Q9312_08985"/>
<dbReference type="Pfam" id="PF24697">
    <property type="entry name" value="DUF7661"/>
    <property type="match status" value="1"/>
</dbReference>
<evidence type="ECO:0000313" key="2">
    <source>
        <dbReference type="EMBL" id="WMS89033.1"/>
    </source>
</evidence>
<evidence type="ECO:0000259" key="1">
    <source>
        <dbReference type="Pfam" id="PF24697"/>
    </source>
</evidence>
<name>A0AA51X885_9GAMM</name>
<protein>
    <recommendedName>
        <fullName evidence="1">DUF7661 domain-containing protein</fullName>
    </recommendedName>
</protein>
<accession>A0AA51X885</accession>
<gene>
    <name evidence="2" type="ORF">Q9312_08985</name>
</gene>